<dbReference type="PANTHER" id="PTHR42709">
    <property type="entry name" value="ALKALINE PHOSPHATASE LIKE PROTEIN"/>
    <property type="match status" value="1"/>
</dbReference>
<dbReference type="InterPro" id="IPR032816">
    <property type="entry name" value="VTT_dom"/>
</dbReference>
<comment type="caution">
    <text evidence="3">The sequence shown here is derived from an EMBL/GenBank/DDBJ whole genome shotgun (WGS) entry which is preliminary data.</text>
</comment>
<dbReference type="RefSeq" id="WP_127766122.1">
    <property type="nucleotide sequence ID" value="NZ_SADE01000002.1"/>
</dbReference>
<evidence type="ECO:0000313" key="3">
    <source>
        <dbReference type="EMBL" id="RVU36646.1"/>
    </source>
</evidence>
<evidence type="ECO:0000259" key="2">
    <source>
        <dbReference type="Pfam" id="PF09335"/>
    </source>
</evidence>
<accession>A0A437QQ40</accession>
<keyword evidence="1" id="KW-0472">Membrane</keyword>
<evidence type="ECO:0000313" key="4">
    <source>
        <dbReference type="Proteomes" id="UP000287447"/>
    </source>
</evidence>
<dbReference type="EMBL" id="SADE01000002">
    <property type="protein sequence ID" value="RVU36646.1"/>
    <property type="molecule type" value="Genomic_DNA"/>
</dbReference>
<dbReference type="Pfam" id="PF09335">
    <property type="entry name" value="VTT_dom"/>
    <property type="match status" value="1"/>
</dbReference>
<dbReference type="AlphaFoldDB" id="A0A437QQ40"/>
<feature type="transmembrane region" description="Helical" evidence="1">
    <location>
        <begin position="59"/>
        <end position="85"/>
    </location>
</feature>
<evidence type="ECO:0000256" key="1">
    <source>
        <dbReference type="SAM" id="Phobius"/>
    </source>
</evidence>
<name>A0A437QQ40_9PROT</name>
<keyword evidence="4" id="KW-1185">Reference proteome</keyword>
<dbReference type="OrthoDB" id="9810270at2"/>
<dbReference type="PANTHER" id="PTHR42709:SF11">
    <property type="entry name" value="DEDA FAMILY PROTEIN"/>
    <property type="match status" value="1"/>
</dbReference>
<dbReference type="Proteomes" id="UP000287447">
    <property type="component" value="Unassembled WGS sequence"/>
</dbReference>
<protein>
    <submittedName>
        <fullName evidence="3">DedA family protein</fullName>
    </submittedName>
</protein>
<gene>
    <name evidence="3" type="ORF">EOI86_15835</name>
</gene>
<organism evidence="3 4">
    <name type="scientific">Hwanghaeella grinnelliae</name>
    <dbReference type="NCBI Taxonomy" id="2500179"/>
    <lineage>
        <taxon>Bacteria</taxon>
        <taxon>Pseudomonadati</taxon>
        <taxon>Pseudomonadota</taxon>
        <taxon>Alphaproteobacteria</taxon>
        <taxon>Rhodospirillales</taxon>
        <taxon>Rhodospirillaceae</taxon>
        <taxon>Hwanghaeella</taxon>
    </lineage>
</organism>
<feature type="transmembrane region" description="Helical" evidence="1">
    <location>
        <begin position="112"/>
        <end position="135"/>
    </location>
</feature>
<feature type="domain" description="VTT" evidence="2">
    <location>
        <begin position="63"/>
        <end position="162"/>
    </location>
</feature>
<feature type="transmembrane region" description="Helical" evidence="1">
    <location>
        <begin position="178"/>
        <end position="199"/>
    </location>
</feature>
<reference evidence="4" key="1">
    <citation type="submission" date="2019-01" db="EMBL/GenBank/DDBJ databases">
        <title>Gri0909 isolated from a small marine red alga.</title>
        <authorList>
            <person name="Kim J."/>
            <person name="Jeong S.E."/>
            <person name="Jeon C.O."/>
        </authorList>
    </citation>
    <scope>NUCLEOTIDE SEQUENCE [LARGE SCALE GENOMIC DNA]</scope>
    <source>
        <strain evidence="4">Gri0909</strain>
    </source>
</reference>
<feature type="transmembrane region" description="Helical" evidence="1">
    <location>
        <begin position="141"/>
        <end position="166"/>
    </location>
</feature>
<dbReference type="InterPro" id="IPR051311">
    <property type="entry name" value="DedA_domain"/>
</dbReference>
<proteinExistence type="predicted"/>
<keyword evidence="1" id="KW-0812">Transmembrane</keyword>
<dbReference type="GO" id="GO:0005886">
    <property type="term" value="C:plasma membrane"/>
    <property type="evidence" value="ECO:0007669"/>
    <property type="project" value="TreeGrafter"/>
</dbReference>
<keyword evidence="1" id="KW-1133">Transmembrane helix</keyword>
<sequence length="200" mass="22475">MIQTLFSPLRRLYDWTMRMAAHPLAERYLAFVSFIESVIFPIPPDVMLIPMVLANRDRFLRYATICTIASVVGGVGGYLIGYGLFDVIGEPIVRFYGYEQALEQARASFAEYGWLIVIGGGLTPLPFKIVTIASGAMELNLMTFVLASILSRGLRFYIVSILLRMFGGPIRTLIEERFGLMTTAFFILLIGGFMAIKWLH</sequence>